<dbReference type="PROSITE" id="PS51257">
    <property type="entry name" value="PROKAR_LIPOPROTEIN"/>
    <property type="match status" value="1"/>
</dbReference>
<feature type="chain" id="PRO_5012599050" evidence="1">
    <location>
        <begin position="22"/>
        <end position="145"/>
    </location>
</feature>
<name>A0A1Y4DAP6_9BACT</name>
<dbReference type="RefSeq" id="WP_087288890.1">
    <property type="nucleotide sequence ID" value="NZ_NFJD01000004.1"/>
</dbReference>
<feature type="signal peptide" evidence="1">
    <location>
        <begin position="1"/>
        <end position="21"/>
    </location>
</feature>
<keyword evidence="3" id="KW-1185">Reference proteome</keyword>
<dbReference type="AlphaFoldDB" id="A0A1Y4DAP6"/>
<sequence>MKKLKGIAAALLLLGGCATLEQNNLDWIAIGPDFPPTKAKKVEILGSKGEITRPYGNLGLLRIKNLKPDRDVLKMGVEKGRRFVASKGADAMLIGQYNSAEDGATDPRVTLIIYAIKYVDQLTEEDQKAIEDFKVLGILNERSDS</sequence>
<gene>
    <name evidence="2" type="ORF">B5F75_05760</name>
</gene>
<evidence type="ECO:0000313" key="2">
    <source>
        <dbReference type="EMBL" id="OUO56126.1"/>
    </source>
</evidence>
<comment type="caution">
    <text evidence="2">The sequence shown here is derived from an EMBL/GenBank/DDBJ whole genome shotgun (WGS) entry which is preliminary data.</text>
</comment>
<organism evidence="2 3">
    <name type="scientific">Candidatus Avelusimicrobium gallicola</name>
    <dbReference type="NCBI Taxonomy" id="2562704"/>
    <lineage>
        <taxon>Bacteria</taxon>
        <taxon>Pseudomonadati</taxon>
        <taxon>Elusimicrobiota</taxon>
        <taxon>Elusimicrobia</taxon>
        <taxon>Elusimicrobiales</taxon>
        <taxon>Elusimicrobiaceae</taxon>
        <taxon>Candidatus Avelusimicrobium</taxon>
    </lineage>
</organism>
<evidence type="ECO:0000313" key="3">
    <source>
        <dbReference type="Proteomes" id="UP000196368"/>
    </source>
</evidence>
<dbReference type="EMBL" id="NFJD01000004">
    <property type="protein sequence ID" value="OUO56126.1"/>
    <property type="molecule type" value="Genomic_DNA"/>
</dbReference>
<evidence type="ECO:0000256" key="1">
    <source>
        <dbReference type="SAM" id="SignalP"/>
    </source>
</evidence>
<accession>A0A1Y4DAP6</accession>
<protein>
    <submittedName>
        <fullName evidence="2">Uncharacterized protein</fullName>
    </submittedName>
</protein>
<proteinExistence type="predicted"/>
<reference evidence="3" key="1">
    <citation type="submission" date="2017-04" db="EMBL/GenBank/DDBJ databases">
        <title>Function of individual gut microbiota members based on whole genome sequencing of pure cultures obtained from chicken caecum.</title>
        <authorList>
            <person name="Medvecky M."/>
            <person name="Cejkova D."/>
            <person name="Polansky O."/>
            <person name="Karasova D."/>
            <person name="Kubasova T."/>
            <person name="Cizek A."/>
            <person name="Rychlik I."/>
        </authorList>
    </citation>
    <scope>NUCLEOTIDE SEQUENCE [LARGE SCALE GENOMIC DNA]</scope>
    <source>
        <strain evidence="3">An273</strain>
    </source>
</reference>
<dbReference type="OrthoDB" id="9876583at2"/>
<keyword evidence="1" id="KW-0732">Signal</keyword>
<dbReference type="Proteomes" id="UP000196368">
    <property type="component" value="Unassembled WGS sequence"/>
</dbReference>